<sequence>IKEILSFSPIPHNANPNNVLLKALSMHQTSPSREPQKTFLPFGNPFRTILLKGSLSSKHLDLLNTFEDTLTTKLRALKPAKPEQVLCLSWMKNATRSLCETHADIKILITALELPVQNWDEKWIDIYLINSTKLLDTCLAFTSEISRLRRAHLYLTCAVHDLKISSPKKLIEARSFLDEWSQCIRAKNPRLDGCFSIMEGLAKTLDDVPKIKNSSKGKILMRAMFGVKVLTLFVCGTFFAAFTGSGKKLIDLRVPESCSWAEAFADLQNFVNAEIRKEYSRGVFTVLREVEEVYSLINTLLYPIVKDGVGKTVEAEMVLTKIVLDLQELDEKLYSGLNEKLYSGLNELAKEVDGFFKVILSGRDALLCNLRFVGEVSVEVASMGDVRGQAVR</sequence>
<proteinExistence type="predicted"/>
<protein>
    <recommendedName>
        <fullName evidence="3">BPS1-like protein</fullName>
    </recommendedName>
</protein>
<dbReference type="OrthoDB" id="694709at2759"/>
<organism evidence="1 2">
    <name type="scientific">Striga asiatica</name>
    <name type="common">Asiatic witchweed</name>
    <name type="synonym">Buchnera asiatica</name>
    <dbReference type="NCBI Taxonomy" id="4170"/>
    <lineage>
        <taxon>Eukaryota</taxon>
        <taxon>Viridiplantae</taxon>
        <taxon>Streptophyta</taxon>
        <taxon>Embryophyta</taxon>
        <taxon>Tracheophyta</taxon>
        <taxon>Spermatophyta</taxon>
        <taxon>Magnoliopsida</taxon>
        <taxon>eudicotyledons</taxon>
        <taxon>Gunneridae</taxon>
        <taxon>Pentapetalae</taxon>
        <taxon>asterids</taxon>
        <taxon>lamiids</taxon>
        <taxon>Lamiales</taxon>
        <taxon>Orobanchaceae</taxon>
        <taxon>Buchnereae</taxon>
        <taxon>Striga</taxon>
    </lineage>
</organism>
<evidence type="ECO:0000313" key="2">
    <source>
        <dbReference type="Proteomes" id="UP000325081"/>
    </source>
</evidence>
<dbReference type="PANTHER" id="PTHR31509">
    <property type="entry name" value="BPS1-LIKE PROTEIN"/>
    <property type="match status" value="1"/>
</dbReference>
<dbReference type="EMBL" id="BKCP01001113">
    <property type="protein sequence ID" value="GER26445.1"/>
    <property type="molecule type" value="Genomic_DNA"/>
</dbReference>
<reference evidence="2" key="1">
    <citation type="journal article" date="2019" name="Curr. Biol.">
        <title>Genome Sequence of Striga asiatica Provides Insight into the Evolution of Plant Parasitism.</title>
        <authorList>
            <person name="Yoshida S."/>
            <person name="Kim S."/>
            <person name="Wafula E.K."/>
            <person name="Tanskanen J."/>
            <person name="Kim Y.M."/>
            <person name="Honaas L."/>
            <person name="Yang Z."/>
            <person name="Spallek T."/>
            <person name="Conn C.E."/>
            <person name="Ichihashi Y."/>
            <person name="Cheong K."/>
            <person name="Cui S."/>
            <person name="Der J.P."/>
            <person name="Gundlach H."/>
            <person name="Jiao Y."/>
            <person name="Hori C."/>
            <person name="Ishida J.K."/>
            <person name="Kasahara H."/>
            <person name="Kiba T."/>
            <person name="Kim M.S."/>
            <person name="Koo N."/>
            <person name="Laohavisit A."/>
            <person name="Lee Y.H."/>
            <person name="Lumba S."/>
            <person name="McCourt P."/>
            <person name="Mortimer J.C."/>
            <person name="Mutuku J.M."/>
            <person name="Nomura T."/>
            <person name="Sasaki-Sekimoto Y."/>
            <person name="Seto Y."/>
            <person name="Wang Y."/>
            <person name="Wakatake T."/>
            <person name="Sakakibara H."/>
            <person name="Demura T."/>
            <person name="Yamaguchi S."/>
            <person name="Yoneyama K."/>
            <person name="Manabe R.I."/>
            <person name="Nelson D.C."/>
            <person name="Schulman A.H."/>
            <person name="Timko M.P."/>
            <person name="dePamphilis C.W."/>
            <person name="Choi D."/>
            <person name="Shirasu K."/>
        </authorList>
    </citation>
    <scope>NUCLEOTIDE SEQUENCE [LARGE SCALE GENOMIC DNA]</scope>
    <source>
        <strain evidence="2">cv. UVA1</strain>
    </source>
</reference>
<dbReference type="AlphaFoldDB" id="A0A5A7P0W9"/>
<accession>A0A5A7P0W9</accession>
<dbReference type="Proteomes" id="UP000325081">
    <property type="component" value="Unassembled WGS sequence"/>
</dbReference>
<feature type="non-terminal residue" evidence="1">
    <location>
        <position position="1"/>
    </location>
</feature>
<name>A0A5A7P0W9_STRAF</name>
<evidence type="ECO:0008006" key="3">
    <source>
        <dbReference type="Google" id="ProtNLM"/>
    </source>
</evidence>
<evidence type="ECO:0000313" key="1">
    <source>
        <dbReference type="EMBL" id="GER26445.1"/>
    </source>
</evidence>
<comment type="caution">
    <text evidence="1">The sequence shown here is derived from an EMBL/GenBank/DDBJ whole genome shotgun (WGS) entry which is preliminary data.</text>
</comment>
<keyword evidence="2" id="KW-1185">Reference proteome</keyword>
<gene>
    <name evidence="1" type="ORF">STAS_02099</name>
</gene>